<dbReference type="AlphaFoldDB" id="A0A2S7U5S2"/>
<organism evidence="15 16">
    <name type="scientific">Rubritalea profundi</name>
    <dbReference type="NCBI Taxonomy" id="1658618"/>
    <lineage>
        <taxon>Bacteria</taxon>
        <taxon>Pseudomonadati</taxon>
        <taxon>Verrucomicrobiota</taxon>
        <taxon>Verrucomicrobiia</taxon>
        <taxon>Verrucomicrobiales</taxon>
        <taxon>Rubritaleaceae</taxon>
        <taxon>Rubritalea</taxon>
    </lineage>
</organism>
<dbReference type="InterPro" id="IPR029039">
    <property type="entry name" value="Flavoprotein-like_sf"/>
</dbReference>
<dbReference type="InterPro" id="IPR010199">
    <property type="entry name" value="CysJ"/>
</dbReference>
<dbReference type="Gene3D" id="3.40.50.80">
    <property type="entry name" value="Nucleotide-binding domain of ferredoxin-NADP reductase (FNR) module"/>
    <property type="match status" value="1"/>
</dbReference>
<dbReference type="CDD" id="cd06199">
    <property type="entry name" value="SiR"/>
    <property type="match status" value="1"/>
</dbReference>
<dbReference type="InterPro" id="IPR001094">
    <property type="entry name" value="Flavdoxin-like"/>
</dbReference>
<evidence type="ECO:0000259" key="13">
    <source>
        <dbReference type="PROSITE" id="PS50902"/>
    </source>
</evidence>
<gene>
    <name evidence="15" type="ORF">BSZ32_15025</name>
</gene>
<feature type="binding site" evidence="12">
    <location>
        <position position="549"/>
    </location>
    <ligand>
        <name>NADP(+)</name>
        <dbReference type="ChEBI" id="CHEBI:58349"/>
    </ligand>
</feature>
<evidence type="ECO:0000259" key="14">
    <source>
        <dbReference type="PROSITE" id="PS51384"/>
    </source>
</evidence>
<name>A0A2S7U5S2_9BACT</name>
<feature type="binding site" evidence="12">
    <location>
        <begin position="141"/>
        <end position="150"/>
    </location>
    <ligand>
        <name>FMN</name>
        <dbReference type="ChEBI" id="CHEBI:58210"/>
    </ligand>
</feature>
<dbReference type="GO" id="GO:0050660">
    <property type="term" value="F:flavin adenine dinucleotide binding"/>
    <property type="evidence" value="ECO:0007669"/>
    <property type="project" value="InterPro"/>
</dbReference>
<evidence type="ECO:0000256" key="3">
    <source>
        <dbReference type="ARBA" id="ARBA00022605"/>
    </source>
</evidence>
<dbReference type="PRINTS" id="PR00369">
    <property type="entry name" value="FLAVODOXIN"/>
</dbReference>
<dbReference type="SUPFAM" id="SSF63380">
    <property type="entry name" value="Riboflavin synthase domain-like"/>
    <property type="match status" value="1"/>
</dbReference>
<dbReference type="PROSITE" id="PS50902">
    <property type="entry name" value="FLAVODOXIN_LIKE"/>
    <property type="match status" value="1"/>
</dbReference>
<keyword evidence="6 12" id="KW-0274">FAD</keyword>
<dbReference type="InterPro" id="IPR039261">
    <property type="entry name" value="FNR_nucleotide-bd"/>
</dbReference>
<dbReference type="PIRSF" id="PIRSF000207">
    <property type="entry name" value="SiR-FP_CysJ"/>
    <property type="match status" value="1"/>
</dbReference>
<keyword evidence="5 12" id="KW-0288">FMN</keyword>
<dbReference type="InterPro" id="IPR023173">
    <property type="entry name" value="NADPH_Cyt_P450_Rdtase_alpha"/>
</dbReference>
<dbReference type="InterPro" id="IPR008254">
    <property type="entry name" value="Flavodoxin/NO_synth"/>
</dbReference>
<comment type="caution">
    <text evidence="15">The sequence shown here is derived from an EMBL/GenBank/DDBJ whole genome shotgun (WGS) entry which is preliminary data.</text>
</comment>
<keyword evidence="8" id="KW-0249">Electron transport</keyword>
<reference evidence="15 16" key="1">
    <citation type="submission" date="2016-12" db="EMBL/GenBank/DDBJ databases">
        <title>Study of bacterial adaptation to deep sea.</title>
        <authorList>
            <person name="Song J."/>
            <person name="Yoshizawa S."/>
            <person name="Kogure K."/>
        </authorList>
    </citation>
    <scope>NUCLEOTIDE SEQUENCE [LARGE SCALE GENOMIC DNA]</scope>
    <source>
        <strain evidence="15 16">SAORIC-165</strain>
    </source>
</reference>
<feature type="binding site" evidence="12">
    <location>
        <position position="398"/>
    </location>
    <ligand>
        <name>FAD</name>
        <dbReference type="ChEBI" id="CHEBI:57692"/>
    </ligand>
</feature>
<dbReference type="InterPro" id="IPR017938">
    <property type="entry name" value="Riboflavin_synthase-like_b-brl"/>
</dbReference>
<dbReference type="RefSeq" id="WP_105044181.1">
    <property type="nucleotide sequence ID" value="NZ_MQWA01000001.1"/>
</dbReference>
<dbReference type="EMBL" id="MQWA01000001">
    <property type="protein sequence ID" value="PQJ29672.1"/>
    <property type="molecule type" value="Genomic_DNA"/>
</dbReference>
<dbReference type="PANTHER" id="PTHR19384:SF128">
    <property type="entry name" value="NADPH OXIDOREDUCTASE A"/>
    <property type="match status" value="1"/>
</dbReference>
<dbReference type="EC" id="1.8.1.2" evidence="1"/>
<dbReference type="Gene3D" id="2.40.30.10">
    <property type="entry name" value="Translation factors"/>
    <property type="match status" value="1"/>
</dbReference>
<comment type="cofactor">
    <cofactor evidence="12">
        <name>FMN</name>
        <dbReference type="ChEBI" id="CHEBI:58210"/>
    </cofactor>
    <text evidence="12">Binds 1 FMN per subunit.</text>
</comment>
<evidence type="ECO:0000313" key="15">
    <source>
        <dbReference type="EMBL" id="PQJ29672.1"/>
    </source>
</evidence>
<dbReference type="Pfam" id="PF00258">
    <property type="entry name" value="Flavodoxin_1"/>
    <property type="match status" value="1"/>
</dbReference>
<evidence type="ECO:0000256" key="5">
    <source>
        <dbReference type="ARBA" id="ARBA00022643"/>
    </source>
</evidence>
<dbReference type="InterPro" id="IPR001709">
    <property type="entry name" value="Flavoprot_Pyr_Nucl_cyt_Rdtase"/>
</dbReference>
<dbReference type="Gene3D" id="3.40.50.360">
    <property type="match status" value="1"/>
</dbReference>
<dbReference type="Pfam" id="PF00667">
    <property type="entry name" value="FAD_binding_1"/>
    <property type="match status" value="1"/>
</dbReference>
<keyword evidence="9" id="KW-0560">Oxidoreductase</keyword>
<feature type="domain" description="Flavodoxin-like" evidence="13">
    <location>
        <begin position="53"/>
        <end position="190"/>
    </location>
</feature>
<keyword evidence="2" id="KW-0813">Transport</keyword>
<dbReference type="SUPFAM" id="SSF52343">
    <property type="entry name" value="Ferredoxin reductase-like, C-terminal NADP-linked domain"/>
    <property type="match status" value="1"/>
</dbReference>
<feature type="binding site" evidence="12">
    <location>
        <begin position="106"/>
        <end position="109"/>
    </location>
    <ligand>
        <name>FMN</name>
        <dbReference type="ChEBI" id="CHEBI:58210"/>
    </ligand>
</feature>
<evidence type="ECO:0000256" key="8">
    <source>
        <dbReference type="ARBA" id="ARBA00022982"/>
    </source>
</evidence>
<dbReference type="NCBIfam" id="TIGR01931">
    <property type="entry name" value="cysJ"/>
    <property type="match status" value="1"/>
</dbReference>
<feature type="binding site" evidence="12">
    <location>
        <begin position="407"/>
        <end position="410"/>
    </location>
    <ligand>
        <name>FAD</name>
        <dbReference type="ChEBI" id="CHEBI:57692"/>
    </ligand>
</feature>
<evidence type="ECO:0000256" key="7">
    <source>
        <dbReference type="ARBA" id="ARBA00022857"/>
    </source>
</evidence>
<evidence type="ECO:0000256" key="2">
    <source>
        <dbReference type="ARBA" id="ARBA00022448"/>
    </source>
</evidence>
<dbReference type="GO" id="GO:0010181">
    <property type="term" value="F:FMN binding"/>
    <property type="evidence" value="ECO:0007669"/>
    <property type="project" value="InterPro"/>
</dbReference>
<feature type="binding site" evidence="12">
    <location>
        <position position="587"/>
    </location>
    <ligand>
        <name>FAD</name>
        <dbReference type="ChEBI" id="CHEBI:57692"/>
    </ligand>
</feature>
<dbReference type="PANTHER" id="PTHR19384">
    <property type="entry name" value="NITRIC OXIDE SYNTHASE-RELATED"/>
    <property type="match status" value="1"/>
</dbReference>
<dbReference type="OrthoDB" id="9789468at2"/>
<keyword evidence="16" id="KW-1185">Reference proteome</keyword>
<keyword evidence="4" id="KW-0285">Flavoprotein</keyword>
<keyword evidence="3" id="KW-0028">Amino-acid biosynthesis</keyword>
<evidence type="ECO:0000256" key="1">
    <source>
        <dbReference type="ARBA" id="ARBA00012604"/>
    </source>
</evidence>
<feature type="binding site" evidence="12">
    <location>
        <begin position="392"/>
        <end position="394"/>
    </location>
    <ligand>
        <name>FAD</name>
        <dbReference type="ChEBI" id="CHEBI:57692"/>
    </ligand>
</feature>
<evidence type="ECO:0000256" key="11">
    <source>
        <dbReference type="ARBA" id="ARBA00052219"/>
    </source>
</evidence>
<evidence type="ECO:0000256" key="6">
    <source>
        <dbReference type="ARBA" id="ARBA00022827"/>
    </source>
</evidence>
<dbReference type="PROSITE" id="PS51384">
    <property type="entry name" value="FAD_FR"/>
    <property type="match status" value="1"/>
</dbReference>
<dbReference type="Proteomes" id="UP000239907">
    <property type="component" value="Unassembled WGS sequence"/>
</dbReference>
<evidence type="ECO:0000256" key="12">
    <source>
        <dbReference type="PIRSR" id="PIRSR000207-1"/>
    </source>
</evidence>
<dbReference type="InterPro" id="IPR017927">
    <property type="entry name" value="FAD-bd_FR_type"/>
</dbReference>
<dbReference type="GO" id="GO:0005829">
    <property type="term" value="C:cytosol"/>
    <property type="evidence" value="ECO:0007669"/>
    <property type="project" value="TreeGrafter"/>
</dbReference>
<evidence type="ECO:0000313" key="16">
    <source>
        <dbReference type="Proteomes" id="UP000239907"/>
    </source>
</evidence>
<dbReference type="InterPro" id="IPR001433">
    <property type="entry name" value="OxRdtase_FAD/NAD-bd"/>
</dbReference>
<accession>A0A2S7U5S2</accession>
<dbReference type="FunFam" id="3.40.50.80:FF:000001">
    <property type="entry name" value="NADPH--cytochrome P450 reductase 1"/>
    <property type="match status" value="1"/>
</dbReference>
<protein>
    <recommendedName>
        <fullName evidence="1">assimilatory sulfite reductase (NADPH)</fullName>
        <ecNumber evidence="1">1.8.1.2</ecNumber>
    </recommendedName>
</protein>
<evidence type="ECO:0000256" key="4">
    <source>
        <dbReference type="ARBA" id="ARBA00022630"/>
    </source>
</evidence>
<dbReference type="GO" id="GO:0019344">
    <property type="term" value="P:cysteine biosynthetic process"/>
    <property type="evidence" value="ECO:0007669"/>
    <property type="project" value="UniProtKB-KW"/>
</dbReference>
<feature type="binding site" evidence="12">
    <location>
        <begin position="374"/>
        <end position="377"/>
    </location>
    <ligand>
        <name>FAD</name>
        <dbReference type="ChEBI" id="CHEBI:57692"/>
    </ligand>
</feature>
<dbReference type="Pfam" id="PF00175">
    <property type="entry name" value="NAD_binding_1"/>
    <property type="match status" value="1"/>
</dbReference>
<feature type="binding site" evidence="12">
    <location>
        <position position="307"/>
    </location>
    <ligand>
        <name>FAD</name>
        <dbReference type="ChEBI" id="CHEBI:57692"/>
    </ligand>
</feature>
<dbReference type="GO" id="GO:0004783">
    <property type="term" value="F:sulfite reductase (NADPH) activity"/>
    <property type="evidence" value="ECO:0007669"/>
    <property type="project" value="UniProtKB-EC"/>
</dbReference>
<evidence type="ECO:0000256" key="9">
    <source>
        <dbReference type="ARBA" id="ARBA00023002"/>
    </source>
</evidence>
<feature type="binding site" evidence="12">
    <location>
        <begin position="513"/>
        <end position="517"/>
    </location>
    <ligand>
        <name>NADP(+)</name>
        <dbReference type="ChEBI" id="CHEBI:58349"/>
    </ligand>
</feature>
<keyword evidence="7 12" id="KW-0521">NADP</keyword>
<feature type="binding site" evidence="12">
    <location>
        <begin position="507"/>
        <end position="508"/>
    </location>
    <ligand>
        <name>NADP(+)</name>
        <dbReference type="ChEBI" id="CHEBI:58349"/>
    </ligand>
</feature>
<dbReference type="SUPFAM" id="SSF52218">
    <property type="entry name" value="Flavoproteins"/>
    <property type="match status" value="1"/>
</dbReference>
<dbReference type="PRINTS" id="PR00371">
    <property type="entry name" value="FPNCR"/>
</dbReference>
<sequence length="587" mass="63824">MIPSHAPFDPNQRTIISALIPTLTPEQKAWLSGFLAASQGGAVAAPAAASKPLTVLYGTESGNCESLADKVAKEAKKKGFKVAMKNLADISVKDILKFEHVALIVSTWGDGEPPEGAVSFHKEFMTADLDLKGLKFSVLALGDTSYDKFCQTGKDFDTRLAALGAERIADRVDCDVDFDDAYGTWKESLFAALGTTASAAAPAIDLEGFAPTVEYGRKNPFPAEVLDNQLINGEGSAKETIHLELDLEGSGLGYEAGDALAVVPVNSDGVVTAFLAASGLSGTEQVEVKGEDMCDLKEALTYKLDITGLSRAVAKKYFALSKSDELGEIVSDKNKSEFKNWSWGREVVDLLELFPVQKLGAQALVSVLRKLPPRLYSIASSPKAHPGEVHLTVAAVRYEGHGKARKGVASCYIADEAKSGEKVQVYVHKNKNFRLPVDTDKPVIMVGPGTGIAPFRAFIEERGETSAKGDTWLFFGDQRYTYDFLYQLELQDHLKSGALTKLDVAFSRDQPEKVYVQNKMHEQGEEIYKWLEAGAYFYVCGDAERMAKDVNTALIDIVAKHGGKSADDAAAYIDALKKDKRYQRDVY</sequence>
<comment type="cofactor">
    <cofactor evidence="12">
        <name>FAD</name>
        <dbReference type="ChEBI" id="CHEBI:57692"/>
    </cofactor>
    <text evidence="12">Binds 1 FAD per subunit.</text>
</comment>
<keyword evidence="10" id="KW-0198">Cysteine biosynthesis</keyword>
<feature type="domain" description="FAD-binding FR-type" evidence="14">
    <location>
        <begin position="218"/>
        <end position="436"/>
    </location>
</feature>
<dbReference type="InterPro" id="IPR003097">
    <property type="entry name" value="CysJ-like_FAD-binding"/>
</dbReference>
<comment type="catalytic activity">
    <reaction evidence="11">
        <text>hydrogen sulfide + 3 NADP(+) + 3 H2O = sulfite + 3 NADPH + 4 H(+)</text>
        <dbReference type="Rhea" id="RHEA:13801"/>
        <dbReference type="ChEBI" id="CHEBI:15377"/>
        <dbReference type="ChEBI" id="CHEBI:15378"/>
        <dbReference type="ChEBI" id="CHEBI:17359"/>
        <dbReference type="ChEBI" id="CHEBI:29919"/>
        <dbReference type="ChEBI" id="CHEBI:57783"/>
        <dbReference type="ChEBI" id="CHEBI:58349"/>
        <dbReference type="EC" id="1.8.1.2"/>
    </reaction>
</comment>
<proteinExistence type="predicted"/>
<dbReference type="Gene3D" id="1.20.990.10">
    <property type="entry name" value="NADPH-cytochrome p450 Reductase, Chain A, domain 3"/>
    <property type="match status" value="1"/>
</dbReference>
<evidence type="ECO:0000256" key="10">
    <source>
        <dbReference type="ARBA" id="ARBA00023192"/>
    </source>
</evidence>